<feature type="transmembrane region" description="Helical" evidence="1">
    <location>
        <begin position="190"/>
        <end position="213"/>
    </location>
</feature>
<dbReference type="STRING" id="1302659.I858_010910"/>
<evidence type="ECO:0000313" key="2">
    <source>
        <dbReference type="EMBL" id="ANU27498.1"/>
    </source>
</evidence>
<dbReference type="EMBL" id="CP016540">
    <property type="protein sequence ID" value="ANU27498.1"/>
    <property type="molecule type" value="Genomic_DNA"/>
</dbReference>
<dbReference type="Proteomes" id="UP000053354">
    <property type="component" value="Chromosome"/>
</dbReference>
<gene>
    <name evidence="2" type="ORF">I858_010910</name>
</gene>
<keyword evidence="1" id="KW-0812">Transmembrane</keyword>
<reference evidence="2" key="1">
    <citation type="submission" date="2016-10" db="EMBL/GenBank/DDBJ databases">
        <authorList>
            <person name="See-Too W.S."/>
        </authorList>
    </citation>
    <scope>NUCLEOTIDE SEQUENCE</scope>
    <source>
        <strain evidence="2">L10.15</strain>
    </source>
</reference>
<protein>
    <recommendedName>
        <fullName evidence="4">Yip1 domain-containing protein</fullName>
    </recommendedName>
</protein>
<organism evidence="2 3">
    <name type="scientific">Planococcus versutus</name>
    <dbReference type="NCBI Taxonomy" id="1302659"/>
    <lineage>
        <taxon>Bacteria</taxon>
        <taxon>Bacillati</taxon>
        <taxon>Bacillota</taxon>
        <taxon>Bacilli</taxon>
        <taxon>Bacillales</taxon>
        <taxon>Caryophanaceae</taxon>
        <taxon>Planococcus</taxon>
    </lineage>
</organism>
<accession>A0A1B1S2T5</accession>
<keyword evidence="1" id="KW-0472">Membrane</keyword>
<feature type="transmembrane region" description="Helical" evidence="1">
    <location>
        <begin position="33"/>
        <end position="50"/>
    </location>
</feature>
<evidence type="ECO:0000256" key="1">
    <source>
        <dbReference type="SAM" id="Phobius"/>
    </source>
</evidence>
<dbReference type="KEGG" id="pll:I858_010910"/>
<feature type="transmembrane region" description="Helical" evidence="1">
    <location>
        <begin position="159"/>
        <end position="178"/>
    </location>
</feature>
<keyword evidence="1" id="KW-1133">Transmembrane helix</keyword>
<sequence>MISDFRFWHFFPRQGQLIHNIQTTEMRNVSKRIAWIFLMGLLVFAVSEVWGMNTESLTPLLAAGMWDAYTVARWTSLMGTLLWGGFYVAFHVYGTAFLYSKLLRLPWRAALIMQIYVTALLIIEKGLISLLFAVTGYTMSVSIFSFGPIAYTFLDHSFLIYFFNQLTLFTSLIIAVQYRFIRSFTKINPALILFGLIILHIVSALIVASVSLIPVDDILGGFMEGGNPFE</sequence>
<proteinExistence type="predicted"/>
<name>A0A1B1S2T5_9BACL</name>
<dbReference type="AlphaFoldDB" id="A0A1B1S2T5"/>
<keyword evidence="3" id="KW-1185">Reference proteome</keyword>
<evidence type="ECO:0000313" key="3">
    <source>
        <dbReference type="Proteomes" id="UP000053354"/>
    </source>
</evidence>
<evidence type="ECO:0008006" key="4">
    <source>
        <dbReference type="Google" id="ProtNLM"/>
    </source>
</evidence>
<feature type="transmembrane region" description="Helical" evidence="1">
    <location>
        <begin position="71"/>
        <end position="93"/>
    </location>
</feature>